<dbReference type="AlphaFoldDB" id="A0A368SXC3"/>
<name>A0A368SXC3_9ACTN</name>
<sequence length="45" mass="4638">QPHVASTTVGPRTAAQLGDVLAAEGVVLPREIREALTDASSPTVR</sequence>
<evidence type="ECO:0000313" key="2">
    <source>
        <dbReference type="Proteomes" id="UP000253318"/>
    </source>
</evidence>
<dbReference type="Proteomes" id="UP000253318">
    <property type="component" value="Unassembled WGS sequence"/>
</dbReference>
<reference evidence="1 2" key="1">
    <citation type="submission" date="2018-04" db="EMBL/GenBank/DDBJ databases">
        <title>Novel actinobacteria from marine sediment.</title>
        <authorList>
            <person name="Ng Z.Y."/>
            <person name="Tan G.Y.A."/>
        </authorList>
    </citation>
    <scope>NUCLEOTIDE SEQUENCE [LARGE SCALE GENOMIC DNA]</scope>
    <source>
        <strain evidence="1 2">TPS81</strain>
    </source>
</reference>
<proteinExistence type="predicted"/>
<comment type="caution">
    <text evidence="1">The sequence shown here is derived from an EMBL/GenBank/DDBJ whole genome shotgun (WGS) entry which is preliminary data.</text>
</comment>
<keyword evidence="2" id="KW-1185">Reference proteome</keyword>
<gene>
    <name evidence="1" type="ORF">DEF24_27665</name>
</gene>
<dbReference type="EMBL" id="QEIN01000648">
    <property type="protein sequence ID" value="RCV47102.1"/>
    <property type="molecule type" value="Genomic_DNA"/>
</dbReference>
<accession>A0A368SXC3</accession>
<protein>
    <submittedName>
        <fullName evidence="1">Aldo/keto reductase</fullName>
    </submittedName>
</protein>
<organism evidence="1 2">
    <name type="scientific">Marinitenerispora sediminis</name>
    <dbReference type="NCBI Taxonomy" id="1931232"/>
    <lineage>
        <taxon>Bacteria</taxon>
        <taxon>Bacillati</taxon>
        <taxon>Actinomycetota</taxon>
        <taxon>Actinomycetes</taxon>
        <taxon>Streptosporangiales</taxon>
        <taxon>Nocardiopsidaceae</taxon>
        <taxon>Marinitenerispora</taxon>
    </lineage>
</organism>
<evidence type="ECO:0000313" key="1">
    <source>
        <dbReference type="EMBL" id="RCV47102.1"/>
    </source>
</evidence>
<feature type="non-terminal residue" evidence="1">
    <location>
        <position position="1"/>
    </location>
</feature>